<reference evidence="11 12" key="1">
    <citation type="submission" date="2016-03" db="EMBL/GenBank/DDBJ databases">
        <authorList>
            <person name="Ploux O."/>
        </authorList>
    </citation>
    <scope>NUCLEOTIDE SEQUENCE [LARGE SCALE GENOMIC DNA]</scope>
    <source>
        <strain evidence="11 12">URUG2</strain>
    </source>
</reference>
<feature type="compositionally biased region" description="Basic and acidic residues" evidence="9">
    <location>
        <begin position="346"/>
        <end position="362"/>
    </location>
</feature>
<evidence type="ECO:0000256" key="8">
    <source>
        <dbReference type="PROSITE-ProRule" id="PRU01145"/>
    </source>
</evidence>
<keyword evidence="3" id="KW-0677">Repeat</keyword>
<feature type="compositionally biased region" description="Polar residues" evidence="9">
    <location>
        <begin position="404"/>
        <end position="414"/>
    </location>
</feature>
<evidence type="ECO:0000313" key="11">
    <source>
        <dbReference type="EMBL" id="CZT18024.1"/>
    </source>
</evidence>
<evidence type="ECO:0000256" key="7">
    <source>
        <dbReference type="ARBA" id="ARBA00061084"/>
    </source>
</evidence>
<dbReference type="SUPFAM" id="SSF57667">
    <property type="entry name" value="beta-beta-alpha zinc fingers"/>
    <property type="match status" value="2"/>
</dbReference>
<keyword evidence="4 8" id="KW-0863">Zinc-finger</keyword>
<dbReference type="InterPro" id="IPR039999">
    <property type="entry name" value="LYAR"/>
</dbReference>
<evidence type="ECO:0000256" key="3">
    <source>
        <dbReference type="ARBA" id="ARBA00022737"/>
    </source>
</evidence>
<evidence type="ECO:0000256" key="4">
    <source>
        <dbReference type="ARBA" id="ARBA00022771"/>
    </source>
</evidence>
<dbReference type="GO" id="GO:0005730">
    <property type="term" value="C:nucleolus"/>
    <property type="evidence" value="ECO:0007669"/>
    <property type="project" value="TreeGrafter"/>
</dbReference>
<feature type="compositionally biased region" description="Basic and acidic residues" evidence="9">
    <location>
        <begin position="380"/>
        <end position="395"/>
    </location>
</feature>
<evidence type="ECO:0000256" key="2">
    <source>
        <dbReference type="ARBA" id="ARBA00022723"/>
    </source>
</evidence>
<keyword evidence="2" id="KW-0479">Metal-binding</keyword>
<keyword evidence="12" id="KW-1185">Reference proteome</keyword>
<comment type="subcellular location">
    <subcellularLocation>
        <location evidence="1">Nucleus</location>
    </subcellularLocation>
</comment>
<dbReference type="FunFam" id="3.30.1490.490:FF:000001">
    <property type="entry name" value="cell growth-regulating nucleolar protein-like"/>
    <property type="match status" value="1"/>
</dbReference>
<dbReference type="GO" id="GO:0003677">
    <property type="term" value="F:DNA binding"/>
    <property type="evidence" value="ECO:0007669"/>
    <property type="project" value="InterPro"/>
</dbReference>
<protein>
    <recommendedName>
        <fullName evidence="10">Zinc finger C2H2 LYAR-type domain-containing protein</fullName>
    </recommendedName>
</protein>
<evidence type="ECO:0000313" key="12">
    <source>
        <dbReference type="Proteomes" id="UP000225277"/>
    </source>
</evidence>
<feature type="region of interest" description="Disordered" evidence="9">
    <location>
        <begin position="147"/>
        <end position="173"/>
    </location>
</feature>
<dbReference type="RefSeq" id="XP_023624914.1">
    <property type="nucleotide sequence ID" value="XM_023769146.1"/>
</dbReference>
<evidence type="ECO:0000256" key="6">
    <source>
        <dbReference type="ARBA" id="ARBA00023242"/>
    </source>
</evidence>
<feature type="compositionally biased region" description="Basic and acidic residues" evidence="9">
    <location>
        <begin position="229"/>
        <end position="242"/>
    </location>
</feature>
<feature type="compositionally biased region" description="Low complexity" evidence="9">
    <location>
        <begin position="70"/>
        <end position="84"/>
    </location>
</feature>
<dbReference type="AlphaFoldDB" id="A0A2D3V675"/>
<dbReference type="PROSITE" id="PS51804">
    <property type="entry name" value="ZF_C2HC_LYAR"/>
    <property type="match status" value="2"/>
</dbReference>
<proteinExistence type="inferred from homology"/>
<organism evidence="11 12">
    <name type="scientific">Ramularia collo-cygni</name>
    <dbReference type="NCBI Taxonomy" id="112498"/>
    <lineage>
        <taxon>Eukaryota</taxon>
        <taxon>Fungi</taxon>
        <taxon>Dikarya</taxon>
        <taxon>Ascomycota</taxon>
        <taxon>Pezizomycotina</taxon>
        <taxon>Dothideomycetes</taxon>
        <taxon>Dothideomycetidae</taxon>
        <taxon>Mycosphaerellales</taxon>
        <taxon>Mycosphaerellaceae</taxon>
        <taxon>Ramularia</taxon>
    </lineage>
</organism>
<keyword evidence="6" id="KW-0539">Nucleus</keyword>
<name>A0A2D3V675_9PEZI</name>
<keyword evidence="5" id="KW-0862">Zinc</keyword>
<dbReference type="EMBL" id="FJUY01000005">
    <property type="protein sequence ID" value="CZT18024.1"/>
    <property type="molecule type" value="Genomic_DNA"/>
</dbReference>
<dbReference type="OrthoDB" id="21474at2759"/>
<feature type="compositionally biased region" description="Polar residues" evidence="9">
    <location>
        <begin position="162"/>
        <end position="173"/>
    </location>
</feature>
<feature type="region of interest" description="Disordered" evidence="9">
    <location>
        <begin position="65"/>
        <end position="90"/>
    </location>
</feature>
<evidence type="ECO:0000256" key="9">
    <source>
        <dbReference type="SAM" id="MobiDB-lite"/>
    </source>
</evidence>
<dbReference type="InterPro" id="IPR014898">
    <property type="entry name" value="Znf_C2H2_LYAR"/>
</dbReference>
<sequence>MVSFSCEACGDVLTKKKLDPHRNQCYGATYTCLDCMVHFYGTDYRSHTSCISEAQKYQGHLYKEKSAKGNNKTNTTTNNNNNNNNKRKSMEGMVPRGAYVEDAPEGDEMNMIAVIDVPPRAPTPPPAPDALENINVFDFLVSDATPKGAVQAPEERRRIEHTTPSGDSQSQYQHVPGAFNSQGWSYGNAPIEPSFQRWDSYNNLTADSQETQAGSLMPPPNSFITPASKEQRKKDRKADKSTDKKRKRIVEELDLSTAKRPQSRDEHMEDVGGPSTTSRRVLHSGLTGGLTRLVTDPDFYEDRIDAGPTPISPIKRRKEGRGEKESTRKVSGSSKLTSTTTKHSHRDRDARSRSPERGGDRERRHRRSHHRQRSASVSSVEERRRPPPRGQEQRALEYPIDRPSSVQPTANNQLMGPNDRADHFLSFITKGPESERGCSINKILKRYHRERDVRGSEDKEDEDKELWKGLRLRRNSRGEVVVFV</sequence>
<dbReference type="PANTHER" id="PTHR13100">
    <property type="entry name" value="CELL GROWTH-REGULATING NUCLEOLAR PROTEIN LYAR"/>
    <property type="match status" value="1"/>
</dbReference>
<feature type="compositionally biased region" description="Basic residues" evidence="9">
    <location>
        <begin position="363"/>
        <end position="373"/>
    </location>
</feature>
<dbReference type="PANTHER" id="PTHR13100:SF10">
    <property type="entry name" value="CELL GROWTH-REGULATING NUCLEOLAR PROTEIN"/>
    <property type="match status" value="1"/>
</dbReference>
<dbReference type="GO" id="GO:0000122">
    <property type="term" value="P:negative regulation of transcription by RNA polymerase II"/>
    <property type="evidence" value="ECO:0007669"/>
    <property type="project" value="TreeGrafter"/>
</dbReference>
<dbReference type="GeneID" id="35599050"/>
<evidence type="ECO:0000256" key="1">
    <source>
        <dbReference type="ARBA" id="ARBA00004123"/>
    </source>
</evidence>
<dbReference type="GO" id="GO:0006364">
    <property type="term" value="P:rRNA processing"/>
    <property type="evidence" value="ECO:0007669"/>
    <property type="project" value="TreeGrafter"/>
</dbReference>
<accession>A0A2D3V675</accession>
<evidence type="ECO:0000256" key="5">
    <source>
        <dbReference type="ARBA" id="ARBA00022833"/>
    </source>
</evidence>
<feature type="region of interest" description="Disordered" evidence="9">
    <location>
        <begin position="211"/>
        <end position="284"/>
    </location>
</feature>
<dbReference type="Gene3D" id="3.30.1490.490">
    <property type="match status" value="1"/>
</dbReference>
<comment type="similarity">
    <text evidence="7">Belongs to the UPF0743 family.</text>
</comment>
<evidence type="ECO:0000259" key="10">
    <source>
        <dbReference type="Pfam" id="PF08790"/>
    </source>
</evidence>
<feature type="domain" description="Zinc finger C2H2 LYAR-type" evidence="10">
    <location>
        <begin position="30"/>
        <end position="57"/>
    </location>
</feature>
<dbReference type="Proteomes" id="UP000225277">
    <property type="component" value="Unassembled WGS sequence"/>
</dbReference>
<feature type="region of interest" description="Disordered" evidence="9">
    <location>
        <begin position="300"/>
        <end position="414"/>
    </location>
</feature>
<gene>
    <name evidence="11" type="ORF">RCC_03862</name>
</gene>
<dbReference type="STRING" id="112498.A0A2D3V675"/>
<dbReference type="Pfam" id="PF08790">
    <property type="entry name" value="zf-LYAR"/>
    <property type="match status" value="1"/>
</dbReference>
<dbReference type="GO" id="GO:0008270">
    <property type="term" value="F:zinc ion binding"/>
    <property type="evidence" value="ECO:0007669"/>
    <property type="project" value="UniProtKB-KW"/>
</dbReference>
<dbReference type="InterPro" id="IPR036236">
    <property type="entry name" value="Znf_C2H2_sf"/>
</dbReference>